<dbReference type="EMBL" id="WKAE01000157">
    <property type="protein sequence ID" value="MCF5630588.1"/>
    <property type="molecule type" value="Genomic_DNA"/>
</dbReference>
<dbReference type="AlphaFoldDB" id="A0A9Q4A5N3"/>
<comment type="caution">
    <text evidence="1">The sequence shown here is derived from an EMBL/GenBank/DDBJ whole genome shotgun (WGS) entry which is preliminary data.</text>
</comment>
<evidence type="ECO:0000313" key="1">
    <source>
        <dbReference type="EMBL" id="MCF5630588.1"/>
    </source>
</evidence>
<dbReference type="RefSeq" id="WP_161936339.1">
    <property type="nucleotide sequence ID" value="NZ_CAWQUS010000071.1"/>
</dbReference>
<organism evidence="1 2">
    <name type="scientific">Pseudomonas syringae</name>
    <dbReference type="NCBI Taxonomy" id="317"/>
    <lineage>
        <taxon>Bacteria</taxon>
        <taxon>Pseudomonadati</taxon>
        <taxon>Pseudomonadota</taxon>
        <taxon>Gammaproteobacteria</taxon>
        <taxon>Pseudomonadales</taxon>
        <taxon>Pseudomonadaceae</taxon>
        <taxon>Pseudomonas</taxon>
    </lineage>
</organism>
<reference evidence="1" key="1">
    <citation type="submission" date="2019-11" db="EMBL/GenBank/DDBJ databases">
        <title>Epiphytic Pseudomonas syringae from cherry orchards.</title>
        <authorList>
            <person name="Hulin M.T."/>
        </authorList>
    </citation>
    <scope>NUCLEOTIDE SEQUENCE</scope>
    <source>
        <strain evidence="1">PA-2-5E</strain>
    </source>
</reference>
<accession>A0A9Q4A5N3</accession>
<gene>
    <name evidence="1" type="ORF">GIV53_14975</name>
</gene>
<sequence>MLQKIGALEDFIEELVELGSLAMVDFLGCIKADIAKATNSEAQNGRLTVQRV</sequence>
<evidence type="ECO:0000313" key="2">
    <source>
        <dbReference type="Proteomes" id="UP000814010"/>
    </source>
</evidence>
<protein>
    <submittedName>
        <fullName evidence="1">Uncharacterized protein</fullName>
    </submittedName>
</protein>
<proteinExistence type="predicted"/>
<name>A0A9Q4A5N3_PSESX</name>
<dbReference type="Proteomes" id="UP000814010">
    <property type="component" value="Unassembled WGS sequence"/>
</dbReference>